<dbReference type="PROSITE" id="PS50172">
    <property type="entry name" value="BRCT"/>
    <property type="match status" value="3"/>
</dbReference>
<accession>A0A0G4FBE8</accession>
<dbReference type="GO" id="GO:0007095">
    <property type="term" value="P:mitotic G2 DNA damage checkpoint signaling"/>
    <property type="evidence" value="ECO:0007669"/>
    <property type="project" value="TreeGrafter"/>
</dbReference>
<dbReference type="Gene3D" id="3.40.50.10190">
    <property type="entry name" value="BRCT domain"/>
    <property type="match status" value="2"/>
</dbReference>
<dbReference type="InParanoid" id="A0A0G4FBE8"/>
<dbReference type="PANTHER" id="PTHR13561:SF20">
    <property type="entry name" value="DNA TOPOISOMERASE 2-BINDING PROTEIN 1"/>
    <property type="match status" value="1"/>
</dbReference>
<feature type="region of interest" description="Disordered" evidence="2">
    <location>
        <begin position="465"/>
        <end position="621"/>
    </location>
</feature>
<keyword evidence="1" id="KW-0677">Repeat</keyword>
<dbReference type="GO" id="GO:0006270">
    <property type="term" value="P:DNA replication initiation"/>
    <property type="evidence" value="ECO:0007669"/>
    <property type="project" value="TreeGrafter"/>
</dbReference>
<reference evidence="4 5" key="1">
    <citation type="submission" date="2014-11" db="EMBL/GenBank/DDBJ databases">
        <authorList>
            <person name="Zhu J."/>
            <person name="Qi W."/>
            <person name="Song R."/>
        </authorList>
    </citation>
    <scope>NUCLEOTIDE SEQUENCE [LARGE SCALE GENOMIC DNA]</scope>
</reference>
<evidence type="ECO:0000313" key="5">
    <source>
        <dbReference type="Proteomes" id="UP000041254"/>
    </source>
</evidence>
<evidence type="ECO:0000259" key="3">
    <source>
        <dbReference type="PROSITE" id="PS50172"/>
    </source>
</evidence>
<dbReference type="GO" id="GO:0033314">
    <property type="term" value="P:mitotic DNA replication checkpoint signaling"/>
    <property type="evidence" value="ECO:0007669"/>
    <property type="project" value="TreeGrafter"/>
</dbReference>
<dbReference type="CDD" id="cd00027">
    <property type="entry name" value="BRCT"/>
    <property type="match status" value="1"/>
</dbReference>
<dbReference type="PANTHER" id="PTHR13561">
    <property type="entry name" value="DNA REPLICATION REGULATOR DPB11-RELATED"/>
    <property type="match status" value="1"/>
</dbReference>
<feature type="compositionally biased region" description="Pro residues" evidence="2">
    <location>
        <begin position="526"/>
        <end position="543"/>
    </location>
</feature>
<evidence type="ECO:0000256" key="1">
    <source>
        <dbReference type="ARBA" id="ARBA00022737"/>
    </source>
</evidence>
<dbReference type="InterPro" id="IPR001357">
    <property type="entry name" value="BRCT_dom"/>
</dbReference>
<feature type="domain" description="BRCT" evidence="3">
    <location>
        <begin position="835"/>
        <end position="934"/>
    </location>
</feature>
<proteinExistence type="predicted"/>
<name>A0A0G4FBE8_VITBC</name>
<sequence>MASSASSSRAAPHHEKVFIDDLALSDLTDAQQRQLASLAPRKASQRIQRTNSRHAHELVLERVDDPADASLVVCATFHPGAEGFQNYIQWRQRCPTAKFCRVQYLARLIDHKKWIPPPHWAAIGGGGAGDVLPKYHSLIDLILPTSDDDSVRPFILASASDERTQAKHLVMLLGGRPLMDTDMDADVGSATHLVCNSVMMPPAAGAEVYAGARERGLPIVSSGWLEDMVKKECYLPDISPYRLPPFKGLSIAILPSAIRNQQTRRECERAITDNGGRVLDKLSPNDLASRVSCVVVDCTDNPILEALRHPRHSHLRTVGVRWVKASVEAGYPMSYDGEGMGVAEPAWKRYQEDAEVMIPTDDQECGTWLISTVVCLTHLPPAVQHYHKILVHKGGGMLAFGYDDPAITHVLVDPSQPSNSLPSTLTAGSTGLLPPYFVTPSWLDTSNDQKQAADVGLFAAKVDRGRSVPQPPATPSQPPAPFFMLTNGNAGAPPPAPAFPQNHPAPPPSLSRQPTDMNDGGQPDAPLAPPAPFPFPPPVPPLTNPSNNHNANRNRKRKNDTRQKPPTRGWGQQNDSRYKKLDVFSQRNTGNQPQPPPPPPGPPPQRSAAPHPSRRPPALPPLNLRVKQETGQPAAAAAAVPPPAFEPIVHVKREDESEMGQEDAYSMHAEAAAGMQEGYEGYADQGGMGEGAVEGEGEMAAADGDGGGVGEDGMPSGERVCTKKIGGLLQGKWLAFLGFSDDKTENLANCITTAERLGASMVWGEAVARRDPSDIAYYVLRHDQGYRAMDRYGIPEMPEKQVTLLFLYTCWTHRRLLDLNISPIFSPNRYFTPGGDNGPLRGLRVSISGFGWRPEGASMDQVPLKKGDRELVRMMVKGMGAKEVELSSGGDKPYALVVGDERPNPAKMLSAKRRDILVLKYEWLEECWTYGRLVVGIGRTPGHLGEVVCDACAEAEDDTSEADDPSSDDEERAVTRRARAATRDTAYDSATLPSAGGKN</sequence>
<feature type="compositionally biased region" description="Acidic residues" evidence="2">
    <location>
        <begin position="955"/>
        <end position="971"/>
    </location>
</feature>
<protein>
    <recommendedName>
        <fullName evidence="3">BRCT domain-containing protein</fullName>
    </recommendedName>
</protein>
<feature type="region of interest" description="Disordered" evidence="2">
    <location>
        <begin position="955"/>
        <end position="999"/>
    </location>
</feature>
<dbReference type="AlphaFoldDB" id="A0A0G4FBE8"/>
<feature type="compositionally biased region" description="Pro residues" evidence="2">
    <location>
        <begin position="492"/>
        <end position="509"/>
    </location>
</feature>
<dbReference type="SUPFAM" id="SSF52113">
    <property type="entry name" value="BRCT domain"/>
    <property type="match status" value="4"/>
</dbReference>
<feature type="domain" description="BRCT" evidence="3">
    <location>
        <begin position="241"/>
        <end position="340"/>
    </location>
</feature>
<dbReference type="Proteomes" id="UP000041254">
    <property type="component" value="Unassembled WGS sequence"/>
</dbReference>
<dbReference type="VEuPathDB" id="CryptoDB:Vbra_8938"/>
<evidence type="ECO:0000313" key="4">
    <source>
        <dbReference type="EMBL" id="CEM09944.1"/>
    </source>
</evidence>
<dbReference type="EMBL" id="CDMY01000398">
    <property type="protein sequence ID" value="CEM09944.1"/>
    <property type="molecule type" value="Genomic_DNA"/>
</dbReference>
<evidence type="ECO:0000256" key="2">
    <source>
        <dbReference type="SAM" id="MobiDB-lite"/>
    </source>
</evidence>
<organism evidence="4 5">
    <name type="scientific">Vitrella brassicaformis (strain CCMP3155)</name>
    <dbReference type="NCBI Taxonomy" id="1169540"/>
    <lineage>
        <taxon>Eukaryota</taxon>
        <taxon>Sar</taxon>
        <taxon>Alveolata</taxon>
        <taxon>Colpodellida</taxon>
        <taxon>Vitrellaceae</taxon>
        <taxon>Vitrella</taxon>
    </lineage>
</organism>
<feature type="domain" description="BRCT" evidence="3">
    <location>
        <begin position="162"/>
        <end position="236"/>
    </location>
</feature>
<keyword evidence="5" id="KW-1185">Reference proteome</keyword>
<feature type="compositionally biased region" description="Pro residues" evidence="2">
    <location>
        <begin position="469"/>
        <end position="481"/>
    </location>
</feature>
<gene>
    <name evidence="4" type="ORF">Vbra_8938</name>
</gene>
<feature type="compositionally biased region" description="Pro residues" evidence="2">
    <location>
        <begin position="593"/>
        <end position="605"/>
    </location>
</feature>
<dbReference type="InterPro" id="IPR036420">
    <property type="entry name" value="BRCT_dom_sf"/>
</dbReference>
<dbReference type="SMART" id="SM00292">
    <property type="entry name" value="BRCT"/>
    <property type="match status" value="3"/>
</dbReference>